<dbReference type="EMBL" id="RXIC02000020">
    <property type="protein sequence ID" value="KAB1224597.1"/>
    <property type="molecule type" value="Genomic_DNA"/>
</dbReference>
<evidence type="ECO:0000259" key="14">
    <source>
        <dbReference type="PROSITE" id="PS50015"/>
    </source>
</evidence>
<dbReference type="InterPro" id="IPR008373">
    <property type="entry name" value="Saposin"/>
</dbReference>
<sequence length="380" mass="42719">MDVRVGLLFCLVLGASWACDARLLGDIVMLRGRISGISVLKINCHDKDVKVQSLKKAPRNNQVCTLCVEFASQALGYLAENQTQTEVIDTLHQTCSRIGSFRQECITLVDYYAPLFFLEVSSVQPEEFCQKVNLCQQISKVSSQLHEDRGRLWHHAVSQVLKLKDPATQDQDRKVESLKTVPRNDQVCTLCEEFTSQALDYLAENKTQSEIIDTLHQACSKIGSFKQQCITLVDYYAPLLFLEVSSVQPEEFCRRVNLCQQIAMLSSQVREDSCGLCRRTVSEVLDKLKDPDTQFLGQRVSKTTATLEIIELLLKACNSMENYVKKCKRMVFEYGPLILANAEKFLETTDICITLHACNPSTASNHKASTDAKLPMVADS</sequence>
<keyword evidence="2" id="KW-0964">Secreted</keyword>
<comment type="subcellular location">
    <subcellularLocation>
        <location evidence="1">Secreted</location>
        <location evidence="1">Extracellular space</location>
    </subcellularLocation>
</comment>
<dbReference type="GO" id="GO:0005576">
    <property type="term" value="C:extracellular region"/>
    <property type="evidence" value="ECO:0007669"/>
    <property type="project" value="UniProtKB-SubCell"/>
</dbReference>
<evidence type="ECO:0000256" key="2">
    <source>
        <dbReference type="ARBA" id="ARBA00022525"/>
    </source>
</evidence>
<keyword evidence="7" id="KW-0865">Zymogen</keyword>
<keyword evidence="5" id="KW-0677">Repeat</keyword>
<dbReference type="PROSITE" id="PS50015">
    <property type="entry name" value="SAP_B"/>
    <property type="match status" value="3"/>
</dbReference>
<dbReference type="PANTHER" id="PTHR11480">
    <property type="entry name" value="SAPOSIN-RELATED"/>
    <property type="match status" value="1"/>
</dbReference>
<dbReference type="FunFam" id="1.10.225.10:FF:000008">
    <property type="entry name" value="Pulmonary surfactant-associated protein B"/>
    <property type="match status" value="1"/>
</dbReference>
<dbReference type="AlphaFoldDB" id="A0A6A1WL68"/>
<dbReference type="Pfam" id="PF03489">
    <property type="entry name" value="SapB_2"/>
    <property type="match status" value="3"/>
</dbReference>
<dbReference type="InterPro" id="IPR007856">
    <property type="entry name" value="SapB_1"/>
</dbReference>
<dbReference type="Pfam" id="PF05184">
    <property type="entry name" value="SapB_1"/>
    <property type="match status" value="2"/>
</dbReference>
<name>A0A6A1WL68_9ROSI</name>
<accession>A0A6A1WL68</accession>
<dbReference type="GO" id="GO:0004190">
    <property type="term" value="F:aspartic-type endopeptidase activity"/>
    <property type="evidence" value="ECO:0007669"/>
    <property type="project" value="UniProtKB-KW"/>
</dbReference>
<gene>
    <name evidence="15" type="ORF">CJ030_MR2G009994</name>
</gene>
<keyword evidence="3" id="KW-0645">Protease</keyword>
<keyword evidence="9" id="KW-0325">Glycoprotein</keyword>
<comment type="function">
    <text evidence="10">Pulmonary surfactant-associated proteins promote alveolar stability by lowering the surface tension at the air-liquid interface in the peripheral air spaces. SP-B increases the collapse pressure of palmitic acid to nearly 70 millinewtons per meter.</text>
</comment>
<evidence type="ECO:0000256" key="8">
    <source>
        <dbReference type="ARBA" id="ARBA00023157"/>
    </source>
</evidence>
<comment type="caution">
    <text evidence="15">The sequence shown here is derived from an EMBL/GenBank/DDBJ whole genome shotgun (WGS) entry which is preliminary data.</text>
</comment>
<protein>
    <recommendedName>
        <fullName evidence="11">Pulmonary surfactant-associated protein B</fullName>
    </recommendedName>
    <alternativeName>
        <fullName evidence="12">Pulmonary surfactant-associated proteolipid SPL(Phe)</fullName>
    </alternativeName>
</protein>
<evidence type="ECO:0000313" key="16">
    <source>
        <dbReference type="Proteomes" id="UP000516437"/>
    </source>
</evidence>
<dbReference type="PRINTS" id="PR01797">
    <property type="entry name" value="SAPOSIN"/>
</dbReference>
<keyword evidence="8" id="KW-1015">Disulfide bond</keyword>
<feature type="domain" description="Saposin B-type" evidence="14">
    <location>
        <begin position="184"/>
        <end position="263"/>
    </location>
</feature>
<keyword evidence="6" id="KW-0378">Hydrolase</keyword>
<evidence type="ECO:0000256" key="13">
    <source>
        <dbReference type="SAM" id="SignalP"/>
    </source>
</evidence>
<dbReference type="InterPro" id="IPR051428">
    <property type="entry name" value="Sphingo_Act-Surfact_Prot"/>
</dbReference>
<feature type="signal peptide" evidence="13">
    <location>
        <begin position="1"/>
        <end position="18"/>
    </location>
</feature>
<dbReference type="GO" id="GO:0005764">
    <property type="term" value="C:lysosome"/>
    <property type="evidence" value="ECO:0007669"/>
    <property type="project" value="InterPro"/>
</dbReference>
<evidence type="ECO:0000256" key="5">
    <source>
        <dbReference type="ARBA" id="ARBA00022737"/>
    </source>
</evidence>
<evidence type="ECO:0000256" key="9">
    <source>
        <dbReference type="ARBA" id="ARBA00023180"/>
    </source>
</evidence>
<keyword evidence="6" id="KW-0064">Aspartyl protease</keyword>
<dbReference type="GO" id="GO:0006508">
    <property type="term" value="P:proteolysis"/>
    <property type="evidence" value="ECO:0007669"/>
    <property type="project" value="UniProtKB-KW"/>
</dbReference>
<dbReference type="OrthoDB" id="69496at2759"/>
<dbReference type="SUPFAM" id="SSF47862">
    <property type="entry name" value="Saposin"/>
    <property type="match status" value="3"/>
</dbReference>
<reference evidence="15 16" key="1">
    <citation type="journal article" date="2019" name="Plant Biotechnol. J.">
        <title>The red bayberry genome and genetic basis of sex determination.</title>
        <authorList>
            <person name="Jia H.M."/>
            <person name="Jia H.J."/>
            <person name="Cai Q.L."/>
            <person name="Wang Y."/>
            <person name="Zhao H.B."/>
            <person name="Yang W.F."/>
            <person name="Wang G.Y."/>
            <person name="Li Y.H."/>
            <person name="Zhan D.L."/>
            <person name="Shen Y.T."/>
            <person name="Niu Q.F."/>
            <person name="Chang L."/>
            <person name="Qiu J."/>
            <person name="Zhao L."/>
            <person name="Xie H.B."/>
            <person name="Fu W.Y."/>
            <person name="Jin J."/>
            <person name="Li X.W."/>
            <person name="Jiao Y."/>
            <person name="Zhou C.C."/>
            <person name="Tu T."/>
            <person name="Chai C.Y."/>
            <person name="Gao J.L."/>
            <person name="Fan L.J."/>
            <person name="van de Weg E."/>
            <person name="Wang J.Y."/>
            <person name="Gao Z.S."/>
        </authorList>
    </citation>
    <scope>NUCLEOTIDE SEQUENCE [LARGE SCALE GENOMIC DNA]</scope>
    <source>
        <tissue evidence="15">Leaves</tissue>
    </source>
</reference>
<evidence type="ECO:0000256" key="7">
    <source>
        <dbReference type="ARBA" id="ARBA00023145"/>
    </source>
</evidence>
<evidence type="ECO:0000256" key="1">
    <source>
        <dbReference type="ARBA" id="ARBA00004239"/>
    </source>
</evidence>
<dbReference type="GO" id="GO:0006665">
    <property type="term" value="P:sphingolipid metabolic process"/>
    <property type="evidence" value="ECO:0007669"/>
    <property type="project" value="InterPro"/>
</dbReference>
<dbReference type="PANTHER" id="PTHR11480:SF3">
    <property type="entry name" value="BCDNA.GH08312"/>
    <property type="match status" value="1"/>
</dbReference>
<evidence type="ECO:0000256" key="11">
    <source>
        <dbReference type="ARBA" id="ARBA00041094"/>
    </source>
</evidence>
<dbReference type="Gene3D" id="1.10.225.10">
    <property type="entry name" value="Saposin-like"/>
    <property type="match status" value="3"/>
</dbReference>
<dbReference type="InterPro" id="IPR008139">
    <property type="entry name" value="SaposinB_dom"/>
</dbReference>
<dbReference type="SMART" id="SM00741">
    <property type="entry name" value="SapB"/>
    <property type="match status" value="3"/>
</dbReference>
<dbReference type="InterPro" id="IPR011001">
    <property type="entry name" value="Saposin-like"/>
</dbReference>
<evidence type="ECO:0000256" key="3">
    <source>
        <dbReference type="ARBA" id="ARBA00022670"/>
    </source>
</evidence>
<proteinExistence type="predicted"/>
<organism evidence="15 16">
    <name type="scientific">Morella rubra</name>
    <name type="common">Chinese bayberry</name>
    <dbReference type="NCBI Taxonomy" id="262757"/>
    <lineage>
        <taxon>Eukaryota</taxon>
        <taxon>Viridiplantae</taxon>
        <taxon>Streptophyta</taxon>
        <taxon>Embryophyta</taxon>
        <taxon>Tracheophyta</taxon>
        <taxon>Spermatophyta</taxon>
        <taxon>Magnoliopsida</taxon>
        <taxon>eudicotyledons</taxon>
        <taxon>Gunneridae</taxon>
        <taxon>Pentapetalae</taxon>
        <taxon>rosids</taxon>
        <taxon>fabids</taxon>
        <taxon>Fagales</taxon>
        <taxon>Myricaceae</taxon>
        <taxon>Morella</taxon>
    </lineage>
</organism>
<feature type="domain" description="Saposin B-type" evidence="14">
    <location>
        <begin position="60"/>
        <end position="139"/>
    </location>
</feature>
<keyword evidence="16" id="KW-1185">Reference proteome</keyword>
<keyword evidence="4 13" id="KW-0732">Signal</keyword>
<dbReference type="Proteomes" id="UP000516437">
    <property type="component" value="Chromosome 2"/>
</dbReference>
<feature type="domain" description="Saposin B-type" evidence="14">
    <location>
        <begin position="270"/>
        <end position="362"/>
    </location>
</feature>
<feature type="chain" id="PRO_5025597684" description="Pulmonary surfactant-associated protein B" evidence="13">
    <location>
        <begin position="19"/>
        <end position="380"/>
    </location>
</feature>
<evidence type="ECO:0000256" key="4">
    <source>
        <dbReference type="ARBA" id="ARBA00022729"/>
    </source>
</evidence>
<evidence type="ECO:0000313" key="15">
    <source>
        <dbReference type="EMBL" id="KAB1224597.1"/>
    </source>
</evidence>
<dbReference type="InterPro" id="IPR008138">
    <property type="entry name" value="SapB_2"/>
</dbReference>
<evidence type="ECO:0000256" key="6">
    <source>
        <dbReference type="ARBA" id="ARBA00022750"/>
    </source>
</evidence>
<evidence type="ECO:0000256" key="12">
    <source>
        <dbReference type="ARBA" id="ARBA00041785"/>
    </source>
</evidence>
<dbReference type="GO" id="GO:0016020">
    <property type="term" value="C:membrane"/>
    <property type="evidence" value="ECO:0007669"/>
    <property type="project" value="GOC"/>
</dbReference>
<evidence type="ECO:0000256" key="10">
    <source>
        <dbReference type="ARBA" id="ARBA00037221"/>
    </source>
</evidence>